<dbReference type="EMBL" id="BK016086">
    <property type="protein sequence ID" value="DAF93450.1"/>
    <property type="molecule type" value="Genomic_DNA"/>
</dbReference>
<evidence type="ECO:0000313" key="1">
    <source>
        <dbReference type="EMBL" id="DAF93450.1"/>
    </source>
</evidence>
<sequence length="103" mass="11624">MHAFKYVVFSATDKHGNEYEVPVMFPTALTHAKMCDMSKMVMLREEYCELSPGPAVSAGFCSLGHNKIECFGESESMGLKSRGEQDSRLFKQYDTYGHGRVMK</sequence>
<organism evidence="1">
    <name type="scientific">Myoviridae sp. ctshb19</name>
    <dbReference type="NCBI Taxonomy" id="2825194"/>
    <lineage>
        <taxon>Viruses</taxon>
        <taxon>Duplodnaviria</taxon>
        <taxon>Heunggongvirae</taxon>
        <taxon>Uroviricota</taxon>
        <taxon>Caudoviricetes</taxon>
    </lineage>
</organism>
<accession>A0A8S5UGC8</accession>
<name>A0A8S5UGC8_9CAUD</name>
<reference evidence="1" key="1">
    <citation type="journal article" date="2021" name="Proc. Natl. Acad. Sci. U.S.A.">
        <title>A Catalog of Tens of Thousands of Viruses from Human Metagenomes Reveals Hidden Associations with Chronic Diseases.</title>
        <authorList>
            <person name="Tisza M.J."/>
            <person name="Buck C.B."/>
        </authorList>
    </citation>
    <scope>NUCLEOTIDE SEQUENCE</scope>
    <source>
        <strain evidence="1">Ctshb19</strain>
    </source>
</reference>
<protein>
    <submittedName>
        <fullName evidence="1">Uncharacterized protein</fullName>
    </submittedName>
</protein>
<proteinExistence type="predicted"/>